<accession>A0A0C3NPV6</accession>
<dbReference type="EMBL" id="KN840502">
    <property type="protein sequence ID" value="KIP07189.1"/>
    <property type="molecule type" value="Genomic_DNA"/>
</dbReference>
<proteinExistence type="predicted"/>
<keyword evidence="2" id="KW-1185">Reference proteome</keyword>
<evidence type="ECO:0000313" key="1">
    <source>
        <dbReference type="EMBL" id="KIP07189.1"/>
    </source>
</evidence>
<name>A0A0C3NPV6_PHLG1</name>
<dbReference type="OrthoDB" id="2789563at2759"/>
<reference evidence="1 2" key="1">
    <citation type="journal article" date="2014" name="PLoS Genet.">
        <title>Analysis of the Phlebiopsis gigantea genome, transcriptome and secretome provides insight into its pioneer colonization strategies of wood.</title>
        <authorList>
            <person name="Hori C."/>
            <person name="Ishida T."/>
            <person name="Igarashi K."/>
            <person name="Samejima M."/>
            <person name="Suzuki H."/>
            <person name="Master E."/>
            <person name="Ferreira P."/>
            <person name="Ruiz-Duenas F.J."/>
            <person name="Held B."/>
            <person name="Canessa P."/>
            <person name="Larrondo L.F."/>
            <person name="Schmoll M."/>
            <person name="Druzhinina I.S."/>
            <person name="Kubicek C.P."/>
            <person name="Gaskell J.A."/>
            <person name="Kersten P."/>
            <person name="St John F."/>
            <person name="Glasner J."/>
            <person name="Sabat G."/>
            <person name="Splinter BonDurant S."/>
            <person name="Syed K."/>
            <person name="Yadav J."/>
            <person name="Mgbeahuruike A.C."/>
            <person name="Kovalchuk A."/>
            <person name="Asiegbu F.O."/>
            <person name="Lackner G."/>
            <person name="Hoffmeister D."/>
            <person name="Rencoret J."/>
            <person name="Gutierrez A."/>
            <person name="Sun H."/>
            <person name="Lindquist E."/>
            <person name="Barry K."/>
            <person name="Riley R."/>
            <person name="Grigoriev I.V."/>
            <person name="Henrissat B."/>
            <person name="Kues U."/>
            <person name="Berka R.M."/>
            <person name="Martinez A.T."/>
            <person name="Covert S.F."/>
            <person name="Blanchette R.A."/>
            <person name="Cullen D."/>
        </authorList>
    </citation>
    <scope>NUCLEOTIDE SEQUENCE [LARGE SCALE GENOMIC DNA]</scope>
    <source>
        <strain evidence="1 2">11061_1 CR5-6</strain>
    </source>
</reference>
<evidence type="ECO:0000313" key="2">
    <source>
        <dbReference type="Proteomes" id="UP000053257"/>
    </source>
</evidence>
<protein>
    <submittedName>
        <fullName evidence="1">Uncharacterized protein</fullName>
    </submittedName>
</protein>
<organism evidence="1 2">
    <name type="scientific">Phlebiopsis gigantea (strain 11061_1 CR5-6)</name>
    <name type="common">White-rot fungus</name>
    <name type="synonym">Peniophora gigantea</name>
    <dbReference type="NCBI Taxonomy" id="745531"/>
    <lineage>
        <taxon>Eukaryota</taxon>
        <taxon>Fungi</taxon>
        <taxon>Dikarya</taxon>
        <taxon>Basidiomycota</taxon>
        <taxon>Agaricomycotina</taxon>
        <taxon>Agaricomycetes</taxon>
        <taxon>Polyporales</taxon>
        <taxon>Phanerochaetaceae</taxon>
        <taxon>Phlebiopsis</taxon>
    </lineage>
</organism>
<dbReference type="Proteomes" id="UP000053257">
    <property type="component" value="Unassembled WGS sequence"/>
</dbReference>
<gene>
    <name evidence="1" type="ORF">PHLGIDRAFT_429279</name>
</gene>
<sequence length="205" mass="22968">MTDTATKGSAPQKYVPRFKRDANAVPSFRLYTQRDIAEAIPGEASHTFNRAFAPVDDTPADEETCTAVSVDTAAASHDAPARPLADEFCRIMVHDRAHLAPPKELWTRHNIAQLDANVGRPVPLFQESSARRHTFEFVGWYRVMRWGLCKGGSTAVQAFVARRKVSQVDKSREYWVGVLGQDWARVELERVEDASLGNPMERRAS</sequence>
<dbReference type="HOGENOM" id="CLU_1165780_0_0_1"/>
<dbReference type="AlphaFoldDB" id="A0A0C3NPV6"/>